<feature type="transmembrane region" description="Helical" evidence="1">
    <location>
        <begin position="16"/>
        <end position="40"/>
    </location>
</feature>
<keyword evidence="1" id="KW-1133">Transmembrane helix</keyword>
<proteinExistence type="predicted"/>
<protein>
    <submittedName>
        <fullName evidence="2">Uncharacterized protein</fullName>
    </submittedName>
</protein>
<evidence type="ECO:0000313" key="2">
    <source>
        <dbReference type="EMBL" id="CCV04219.1"/>
    </source>
</evidence>
<keyword evidence="1" id="KW-0812">Transmembrane</keyword>
<dbReference type="AlphaFoldDB" id="M5EHX4"/>
<evidence type="ECO:0000256" key="1">
    <source>
        <dbReference type="SAM" id="Phobius"/>
    </source>
</evidence>
<gene>
    <name evidence="2" type="ORF">MESS2_1230020</name>
</gene>
<name>M5EHX4_9HYPH</name>
<keyword evidence="3" id="KW-1185">Reference proteome</keyword>
<keyword evidence="1" id="KW-0472">Membrane</keyword>
<organism evidence="2 3">
    <name type="scientific">Mesorhizobium metallidurans STM 2683</name>
    <dbReference type="NCBI Taxonomy" id="1297569"/>
    <lineage>
        <taxon>Bacteria</taxon>
        <taxon>Pseudomonadati</taxon>
        <taxon>Pseudomonadota</taxon>
        <taxon>Alphaproteobacteria</taxon>
        <taxon>Hyphomicrobiales</taxon>
        <taxon>Phyllobacteriaceae</taxon>
        <taxon>Mesorhizobium</taxon>
    </lineage>
</organism>
<dbReference type="STRING" id="1297569.MESS2_1230020"/>
<dbReference type="Proteomes" id="UP000012062">
    <property type="component" value="Unassembled WGS sequence"/>
</dbReference>
<evidence type="ECO:0000313" key="3">
    <source>
        <dbReference type="Proteomes" id="UP000012062"/>
    </source>
</evidence>
<sequence>MQQPRYVNTGNGPGTAIAVFMAGLMAIGIVFVVLGGALYLNEETNERSLSTVPARAVMTVDGSSAR</sequence>
<dbReference type="RefSeq" id="WP_008873199.1">
    <property type="nucleotide sequence ID" value="NZ_CAUM01000028.1"/>
</dbReference>
<dbReference type="EMBL" id="CAUM01000028">
    <property type="protein sequence ID" value="CCV04219.1"/>
    <property type="molecule type" value="Genomic_DNA"/>
</dbReference>
<accession>M5EHX4</accession>
<dbReference type="OrthoDB" id="8090851at2"/>
<comment type="caution">
    <text evidence="2">The sequence shown here is derived from an EMBL/GenBank/DDBJ whole genome shotgun (WGS) entry which is preliminary data.</text>
</comment>
<reference evidence="2 3" key="1">
    <citation type="submission" date="2013-02" db="EMBL/GenBank/DDBJ databases">
        <authorList>
            <person name="Genoscope - CEA"/>
        </authorList>
    </citation>
    <scope>NUCLEOTIDE SEQUENCE [LARGE SCALE GENOMIC DNA]</scope>
    <source>
        <strain evidence="2 3">STM 2683</strain>
    </source>
</reference>